<protein>
    <submittedName>
        <fullName evidence="2">Uncharacterized protein</fullName>
    </submittedName>
</protein>
<evidence type="ECO:0000313" key="2">
    <source>
        <dbReference type="EMBL" id="MBE1492585.1"/>
    </source>
</evidence>
<sequence length="39" mass="3996">MALDPYAGIPVNDYPPALASQAADRGVEPSKRETGGAPL</sequence>
<keyword evidence="3" id="KW-1185">Reference proteome</keyword>
<feature type="compositionally biased region" description="Basic and acidic residues" evidence="1">
    <location>
        <begin position="25"/>
        <end position="39"/>
    </location>
</feature>
<comment type="caution">
    <text evidence="2">The sequence shown here is derived from an EMBL/GenBank/DDBJ whole genome shotgun (WGS) entry which is preliminary data.</text>
</comment>
<evidence type="ECO:0000313" key="3">
    <source>
        <dbReference type="Proteomes" id="UP000649753"/>
    </source>
</evidence>
<proteinExistence type="predicted"/>
<reference evidence="2" key="1">
    <citation type="submission" date="2020-10" db="EMBL/GenBank/DDBJ databases">
        <title>Sequencing the genomes of 1000 actinobacteria strains.</title>
        <authorList>
            <person name="Klenk H.-P."/>
        </authorList>
    </citation>
    <scope>NUCLEOTIDE SEQUENCE</scope>
    <source>
        <strain evidence="2">DSM 46832</strain>
    </source>
</reference>
<dbReference type="AlphaFoldDB" id="A0A927R1C9"/>
<dbReference type="Proteomes" id="UP000649753">
    <property type="component" value="Unassembled WGS sequence"/>
</dbReference>
<evidence type="ECO:0000256" key="1">
    <source>
        <dbReference type="SAM" id="MobiDB-lite"/>
    </source>
</evidence>
<gene>
    <name evidence="2" type="ORF">H4W31_008223</name>
</gene>
<accession>A0A927R1C9</accession>
<name>A0A927R1C9_9ACTN</name>
<organism evidence="2 3">
    <name type="scientific">Plantactinospora soyae</name>
    <dbReference type="NCBI Taxonomy" id="1544732"/>
    <lineage>
        <taxon>Bacteria</taxon>
        <taxon>Bacillati</taxon>
        <taxon>Actinomycetota</taxon>
        <taxon>Actinomycetes</taxon>
        <taxon>Micromonosporales</taxon>
        <taxon>Micromonosporaceae</taxon>
        <taxon>Plantactinospora</taxon>
    </lineage>
</organism>
<dbReference type="EMBL" id="JADBEB010000001">
    <property type="protein sequence ID" value="MBE1492585.1"/>
    <property type="molecule type" value="Genomic_DNA"/>
</dbReference>
<feature type="region of interest" description="Disordered" evidence="1">
    <location>
        <begin position="1"/>
        <end position="39"/>
    </location>
</feature>